<dbReference type="PANTHER" id="PTHR35792">
    <property type="entry name" value="GENERAL STRESS PROTEIN"/>
    <property type="match status" value="1"/>
</dbReference>
<dbReference type="Pfam" id="PF12732">
    <property type="entry name" value="YtxH"/>
    <property type="match status" value="1"/>
</dbReference>
<evidence type="ECO:0000313" key="2">
    <source>
        <dbReference type="EMBL" id="RGO12614.1"/>
    </source>
</evidence>
<sequence length="158" mass="17779">MKIGKFIAGVGIGTVIGMLLAPKKGSELRQNLKDKSQELYDKAQNMTKEDIETLVNNTIEEIKQSIEEFDLEEFKETTGAKLSNLKDKLEQLANSIKSSDEYANFKEAVNKVSTDLTSTISEIKTKIQDKDFDAVKKLDDAMDDIEDELDIIIEDLKD</sequence>
<feature type="coiled-coil region" evidence="1">
    <location>
        <begin position="29"/>
        <end position="95"/>
    </location>
</feature>
<dbReference type="Gene3D" id="1.20.120.20">
    <property type="entry name" value="Apolipoprotein"/>
    <property type="match status" value="1"/>
</dbReference>
<dbReference type="InterPro" id="IPR052928">
    <property type="entry name" value="Desiccation-related_membrane"/>
</dbReference>
<evidence type="ECO:0000256" key="1">
    <source>
        <dbReference type="SAM" id="Coils"/>
    </source>
</evidence>
<dbReference type="InterPro" id="IPR024623">
    <property type="entry name" value="YtxH"/>
</dbReference>
<proteinExistence type="predicted"/>
<dbReference type="SUPFAM" id="SSF58113">
    <property type="entry name" value="Apolipoprotein A-I"/>
    <property type="match status" value="1"/>
</dbReference>
<keyword evidence="1" id="KW-0175">Coiled coil</keyword>
<organism evidence="2 3">
    <name type="scientific">Thomasclavelia spiroformis</name>
    <dbReference type="NCBI Taxonomy" id="29348"/>
    <lineage>
        <taxon>Bacteria</taxon>
        <taxon>Bacillati</taxon>
        <taxon>Bacillota</taxon>
        <taxon>Erysipelotrichia</taxon>
        <taxon>Erysipelotrichales</taxon>
        <taxon>Coprobacillaceae</taxon>
        <taxon>Thomasclavelia</taxon>
    </lineage>
</organism>
<dbReference type="RefSeq" id="WP_004608720.1">
    <property type="nucleotide sequence ID" value="NZ_CABKNM010000011.1"/>
</dbReference>
<gene>
    <name evidence="2" type="ORF">DXB31_02590</name>
</gene>
<comment type="caution">
    <text evidence="2">The sequence shown here is derived from an EMBL/GenBank/DDBJ whole genome shotgun (WGS) entry which is preliminary data.</text>
</comment>
<dbReference type="PANTHER" id="PTHR35792:SF2">
    <property type="entry name" value="GENERAL STRESS PROTEIN"/>
    <property type="match status" value="1"/>
</dbReference>
<reference evidence="2 3" key="1">
    <citation type="submission" date="2018-08" db="EMBL/GenBank/DDBJ databases">
        <title>A genome reference for cultivated species of the human gut microbiota.</title>
        <authorList>
            <person name="Zou Y."/>
            <person name="Xue W."/>
            <person name="Luo G."/>
        </authorList>
    </citation>
    <scope>NUCLEOTIDE SEQUENCE [LARGE SCALE GENOMIC DNA]</scope>
    <source>
        <strain evidence="2 3">OM02-6</strain>
    </source>
</reference>
<dbReference type="EMBL" id="QSVF01000004">
    <property type="protein sequence ID" value="RGO12614.1"/>
    <property type="molecule type" value="Genomic_DNA"/>
</dbReference>
<dbReference type="AlphaFoldDB" id="A0A3E5FS05"/>
<accession>A0A3E5FS05</accession>
<protein>
    <submittedName>
        <fullName evidence="2">YtxH domain-containing protein</fullName>
    </submittedName>
</protein>
<evidence type="ECO:0000313" key="3">
    <source>
        <dbReference type="Proteomes" id="UP000261087"/>
    </source>
</evidence>
<name>A0A3E5FS05_9FIRM</name>
<dbReference type="Proteomes" id="UP000261087">
    <property type="component" value="Unassembled WGS sequence"/>
</dbReference>
<dbReference type="GeneID" id="94017795"/>